<proteinExistence type="predicted"/>
<gene>
    <name evidence="4" type="ORF">NDU88_007041</name>
</gene>
<dbReference type="InterPro" id="IPR011950">
    <property type="entry name" value="HAD-SF_hydro_IA_CTE7"/>
</dbReference>
<keyword evidence="3" id="KW-0460">Magnesium</keyword>
<keyword evidence="2" id="KW-0378">Hydrolase</keyword>
<dbReference type="SFLD" id="SFLDG01129">
    <property type="entry name" value="C1.5:_HAD__Beta-PGM__Phosphata"/>
    <property type="match status" value="1"/>
</dbReference>
<comment type="caution">
    <text evidence="4">The sequence shown here is derived from an EMBL/GenBank/DDBJ whole genome shotgun (WGS) entry which is preliminary data.</text>
</comment>
<dbReference type="InterPro" id="IPR036412">
    <property type="entry name" value="HAD-like_sf"/>
</dbReference>
<dbReference type="SFLD" id="SFLDG01135">
    <property type="entry name" value="C1.5.6:_HAD__Beta-PGM__Phospha"/>
    <property type="match status" value="1"/>
</dbReference>
<dbReference type="GO" id="GO:0046380">
    <property type="term" value="P:N-acetylneuraminate biosynthetic process"/>
    <property type="evidence" value="ECO:0007669"/>
    <property type="project" value="TreeGrafter"/>
</dbReference>
<dbReference type="Gene3D" id="1.20.120.710">
    <property type="entry name" value="Haloacid dehalogenase hydrolase-like domain"/>
    <property type="match status" value="1"/>
</dbReference>
<evidence type="ECO:0008006" key="6">
    <source>
        <dbReference type="Google" id="ProtNLM"/>
    </source>
</evidence>
<organism evidence="4 5">
    <name type="scientific">Pleurodeles waltl</name>
    <name type="common">Iberian ribbed newt</name>
    <dbReference type="NCBI Taxonomy" id="8319"/>
    <lineage>
        <taxon>Eukaryota</taxon>
        <taxon>Metazoa</taxon>
        <taxon>Chordata</taxon>
        <taxon>Craniata</taxon>
        <taxon>Vertebrata</taxon>
        <taxon>Euteleostomi</taxon>
        <taxon>Amphibia</taxon>
        <taxon>Batrachia</taxon>
        <taxon>Caudata</taxon>
        <taxon>Salamandroidea</taxon>
        <taxon>Salamandridae</taxon>
        <taxon>Pleurodelinae</taxon>
        <taxon>Pleurodeles</taxon>
    </lineage>
</organism>
<dbReference type="CDD" id="cd04305">
    <property type="entry name" value="HAD_Neu5Ac-Pase_like"/>
    <property type="match status" value="1"/>
</dbReference>
<evidence type="ECO:0000256" key="1">
    <source>
        <dbReference type="ARBA" id="ARBA00001946"/>
    </source>
</evidence>
<reference evidence="4" key="1">
    <citation type="journal article" date="2022" name="bioRxiv">
        <title>Sequencing and chromosome-scale assembly of the giantPleurodeles waltlgenome.</title>
        <authorList>
            <person name="Brown T."/>
            <person name="Elewa A."/>
            <person name="Iarovenko S."/>
            <person name="Subramanian E."/>
            <person name="Araus A.J."/>
            <person name="Petzold A."/>
            <person name="Susuki M."/>
            <person name="Suzuki K.-i.T."/>
            <person name="Hayashi T."/>
            <person name="Toyoda A."/>
            <person name="Oliveira C."/>
            <person name="Osipova E."/>
            <person name="Leigh N.D."/>
            <person name="Simon A."/>
            <person name="Yun M.H."/>
        </authorList>
    </citation>
    <scope>NUCLEOTIDE SEQUENCE</scope>
    <source>
        <strain evidence="4">20211129_DDA</strain>
        <tissue evidence="4">Liver</tissue>
    </source>
</reference>
<dbReference type="Proteomes" id="UP001066276">
    <property type="component" value="Chromosome 5"/>
</dbReference>
<dbReference type="InterPro" id="IPR051400">
    <property type="entry name" value="HAD-like_hydrolase"/>
</dbReference>
<name>A0AAV7RTM2_PLEWA</name>
<dbReference type="Pfam" id="PF00702">
    <property type="entry name" value="Hydrolase"/>
    <property type="match status" value="1"/>
</dbReference>
<dbReference type="GO" id="GO:0050124">
    <property type="term" value="F:N-acylneuraminate-9-phosphatase activity"/>
    <property type="evidence" value="ECO:0007669"/>
    <property type="project" value="TreeGrafter"/>
</dbReference>
<dbReference type="NCBIfam" id="TIGR01509">
    <property type="entry name" value="HAD-SF-IA-v3"/>
    <property type="match status" value="1"/>
</dbReference>
<sequence>MVLSGVKAVFFDLDNTLIDTAGASKIAIQKVIHLLKSKYQFSEDEANILCEKYQTKLLHECFDPSAVNIDKQRILHWEEAIQATRPSEACKHMAAECYDLWKSTRLQHVTLAEDTRHMLIELRKMALLLLLTNGEKHVQWEKIDACACRSYFDAIVVGGEHKEEKPSPSIFHHCCNILGVKPEECVMVGDSLDTDIQGGFNAGLKATVWVNKSAHMGMTDNPFPAPDFIIPSVLDLPTILT</sequence>
<evidence type="ECO:0000256" key="2">
    <source>
        <dbReference type="ARBA" id="ARBA00022801"/>
    </source>
</evidence>
<dbReference type="SFLD" id="SFLDS00003">
    <property type="entry name" value="Haloacid_Dehalogenase"/>
    <property type="match status" value="1"/>
</dbReference>
<dbReference type="InterPro" id="IPR023214">
    <property type="entry name" value="HAD_sf"/>
</dbReference>
<evidence type="ECO:0000313" key="5">
    <source>
        <dbReference type="Proteomes" id="UP001066276"/>
    </source>
</evidence>
<dbReference type="PANTHER" id="PTHR46470:SF3">
    <property type="entry name" value="N-ACYLNEURAMINATE-9-PHOSPHATASE"/>
    <property type="match status" value="1"/>
</dbReference>
<keyword evidence="5" id="KW-1185">Reference proteome</keyword>
<dbReference type="Gene3D" id="3.40.50.1000">
    <property type="entry name" value="HAD superfamily/HAD-like"/>
    <property type="match status" value="1"/>
</dbReference>
<dbReference type="InterPro" id="IPR006439">
    <property type="entry name" value="HAD-SF_hydro_IA"/>
</dbReference>
<protein>
    <recommendedName>
        <fullName evidence="6">N-acylneuraminate-9-phosphatase</fullName>
    </recommendedName>
</protein>
<dbReference type="EMBL" id="JANPWB010000009">
    <property type="protein sequence ID" value="KAJ1154288.1"/>
    <property type="molecule type" value="Genomic_DNA"/>
</dbReference>
<comment type="cofactor">
    <cofactor evidence="1">
        <name>Mg(2+)</name>
        <dbReference type="ChEBI" id="CHEBI:18420"/>
    </cofactor>
</comment>
<dbReference type="PRINTS" id="PR00413">
    <property type="entry name" value="HADHALOGNASE"/>
</dbReference>
<evidence type="ECO:0000256" key="3">
    <source>
        <dbReference type="ARBA" id="ARBA00022842"/>
    </source>
</evidence>
<dbReference type="SUPFAM" id="SSF56784">
    <property type="entry name" value="HAD-like"/>
    <property type="match status" value="1"/>
</dbReference>
<dbReference type="NCBIfam" id="TIGR02253">
    <property type="entry name" value="CTE7"/>
    <property type="match status" value="1"/>
</dbReference>
<dbReference type="PANTHER" id="PTHR46470">
    <property type="entry name" value="N-ACYLNEURAMINATE-9-PHOSPHATASE"/>
    <property type="match status" value="1"/>
</dbReference>
<dbReference type="AlphaFoldDB" id="A0AAV7RTM2"/>
<accession>A0AAV7RTM2</accession>
<dbReference type="NCBIfam" id="TIGR01549">
    <property type="entry name" value="HAD-SF-IA-v1"/>
    <property type="match status" value="1"/>
</dbReference>
<evidence type="ECO:0000313" key="4">
    <source>
        <dbReference type="EMBL" id="KAJ1154288.1"/>
    </source>
</evidence>